<evidence type="ECO:0000313" key="3">
    <source>
        <dbReference type="Proteomes" id="UP001141806"/>
    </source>
</evidence>
<keyword evidence="1" id="KW-0472">Membrane</keyword>
<dbReference type="OrthoDB" id="2126698at2759"/>
<feature type="transmembrane region" description="Helical" evidence="1">
    <location>
        <begin position="65"/>
        <end position="88"/>
    </location>
</feature>
<keyword evidence="1" id="KW-1133">Transmembrane helix</keyword>
<accession>A0A9Q0QYD4</accession>
<evidence type="ECO:0000256" key="1">
    <source>
        <dbReference type="SAM" id="Phobius"/>
    </source>
</evidence>
<protein>
    <submittedName>
        <fullName evidence="2">Uncharacterized protein</fullName>
    </submittedName>
</protein>
<feature type="transmembrane region" description="Helical" evidence="1">
    <location>
        <begin position="6"/>
        <end position="26"/>
    </location>
</feature>
<comment type="caution">
    <text evidence="2">The sequence shown here is derived from an EMBL/GenBank/DDBJ whole genome shotgun (WGS) entry which is preliminary data.</text>
</comment>
<keyword evidence="3" id="KW-1185">Reference proteome</keyword>
<feature type="transmembrane region" description="Helical" evidence="1">
    <location>
        <begin position="100"/>
        <end position="119"/>
    </location>
</feature>
<dbReference type="PANTHER" id="PTHR11206">
    <property type="entry name" value="MULTIDRUG RESISTANCE PROTEIN"/>
    <property type="match status" value="1"/>
</dbReference>
<name>A0A9Q0QYD4_9MAGN</name>
<organism evidence="2 3">
    <name type="scientific">Protea cynaroides</name>
    <dbReference type="NCBI Taxonomy" id="273540"/>
    <lineage>
        <taxon>Eukaryota</taxon>
        <taxon>Viridiplantae</taxon>
        <taxon>Streptophyta</taxon>
        <taxon>Embryophyta</taxon>
        <taxon>Tracheophyta</taxon>
        <taxon>Spermatophyta</taxon>
        <taxon>Magnoliopsida</taxon>
        <taxon>Proteales</taxon>
        <taxon>Proteaceae</taxon>
        <taxon>Protea</taxon>
    </lineage>
</organism>
<gene>
    <name evidence="2" type="ORF">NE237_001721</name>
</gene>
<dbReference type="Proteomes" id="UP001141806">
    <property type="component" value="Unassembled WGS sequence"/>
</dbReference>
<dbReference type="EMBL" id="JAMYWD010000003">
    <property type="protein sequence ID" value="KAJ4976615.1"/>
    <property type="molecule type" value="Genomic_DNA"/>
</dbReference>
<feature type="transmembrane region" description="Helical" evidence="1">
    <location>
        <begin position="38"/>
        <end position="59"/>
    </location>
</feature>
<proteinExistence type="predicted"/>
<evidence type="ECO:0000313" key="2">
    <source>
        <dbReference type="EMBL" id="KAJ4976615.1"/>
    </source>
</evidence>
<sequence>MIASAVVVFVYRLIPQIFAYAINFPIQKFLQAQSIIGPTAYISTATLILHLFLIWLAIYKLELGLIGASLVLSLSWWIVVVAQFVYFVKSDLCKYTWTRFTIRTFSGLGGILEAIGFIGSEVLLGNLVYVDTGFARHI</sequence>
<dbReference type="AlphaFoldDB" id="A0A9Q0QYD4"/>
<keyword evidence="1" id="KW-0812">Transmembrane</keyword>
<reference evidence="2" key="1">
    <citation type="journal article" date="2023" name="Plant J.">
        <title>The genome of the king protea, Protea cynaroides.</title>
        <authorList>
            <person name="Chang J."/>
            <person name="Duong T.A."/>
            <person name="Schoeman C."/>
            <person name="Ma X."/>
            <person name="Roodt D."/>
            <person name="Barker N."/>
            <person name="Li Z."/>
            <person name="Van de Peer Y."/>
            <person name="Mizrachi E."/>
        </authorList>
    </citation>
    <scope>NUCLEOTIDE SEQUENCE</scope>
    <source>
        <tissue evidence="2">Young leaves</tissue>
    </source>
</reference>